<keyword evidence="3 4" id="KW-0472">Membrane</keyword>
<feature type="transmembrane region" description="Helical" evidence="4">
    <location>
        <begin position="251"/>
        <end position="271"/>
    </location>
</feature>
<feature type="transmembrane region" description="Helical" evidence="4">
    <location>
        <begin position="93"/>
        <end position="112"/>
    </location>
</feature>
<dbReference type="SUPFAM" id="SSF103473">
    <property type="entry name" value="MFS general substrate transporter"/>
    <property type="match status" value="1"/>
</dbReference>
<feature type="transmembrane region" description="Helical" evidence="4">
    <location>
        <begin position="291"/>
        <end position="309"/>
    </location>
</feature>
<gene>
    <name evidence="5" type="ORF">DESUT3_14090</name>
</gene>
<keyword evidence="2 4" id="KW-1133">Transmembrane helix</keyword>
<dbReference type="PANTHER" id="PTHR43596:SF1">
    <property type="entry name" value="ADP,ATP CARRIER PROTEIN"/>
    <property type="match status" value="1"/>
</dbReference>
<feature type="transmembrane region" description="Helical" evidence="4">
    <location>
        <begin position="186"/>
        <end position="207"/>
    </location>
</feature>
<reference evidence="5 6" key="1">
    <citation type="journal article" date="2016" name="C (Basel)">
        <title>Selective Growth of and Electricity Production by Marine Exoelectrogenic Bacteria in Self-Aggregated Hydrogel of Microbially Reduced Graphene Oxide.</title>
        <authorList>
            <person name="Yoshida N."/>
            <person name="Goto Y."/>
            <person name="Miyata Y."/>
        </authorList>
    </citation>
    <scope>NUCLEOTIDE SEQUENCE [LARGE SCALE GENOMIC DNA]</scope>
    <source>
        <strain evidence="5 6">NIT-T3</strain>
    </source>
</reference>
<feature type="transmembrane region" description="Helical" evidence="4">
    <location>
        <begin position="29"/>
        <end position="47"/>
    </location>
</feature>
<sequence length="446" mass="48607">MDNTTAPGASRVHRWLQRLVQVEPAEIRALLWSFSYFFALLCSYYILRPMRDEMGIAGGVEHLQWLFTGTFLAMLAAVPLFGWVSSRYPRQTFLPLVYLFFIANLLLFFALFRSGLTHAWVARAFFIWTSVFNLFIVSVFWSFMADLFNNDQAKRLFGFIAAGGTAGALAGPALTATLAVPLGPTNLLLISAACLAWAMLCIGRLGAWREHTAPQPAPSPTGQGQAAPAGPRRGLGGGALAGLRLVARSPYLLGICLLILLYTTLSTFLYFQQAQIVRDSFSDPAQRTTVFAAMDFAANALTLAGQVFFTGRIVKRFGLGWALAVIPLLLGAGFLLLGLAPLLAVLIAVQVGRRAGNYAIMKPAREMLFVVLDRQEKYKAKNVIDTVIYRSGDVLSAWAYTGLQALGLGLSGIALLAVPIAGSWAWIGYRLGRMQEARAQSQEISP</sequence>
<evidence type="ECO:0000256" key="3">
    <source>
        <dbReference type="ARBA" id="ARBA00023136"/>
    </source>
</evidence>
<feature type="transmembrane region" description="Helical" evidence="4">
    <location>
        <begin position="156"/>
        <end position="180"/>
    </location>
</feature>
<proteinExistence type="predicted"/>
<name>A0ABN6DW18_9BACT</name>
<keyword evidence="6" id="KW-1185">Reference proteome</keyword>
<evidence type="ECO:0000313" key="5">
    <source>
        <dbReference type="EMBL" id="BCR04340.1"/>
    </source>
</evidence>
<dbReference type="Gene3D" id="1.20.1250.20">
    <property type="entry name" value="MFS general substrate transporter like domains"/>
    <property type="match status" value="2"/>
</dbReference>
<keyword evidence="1 4" id="KW-0812">Transmembrane</keyword>
<dbReference type="InterPro" id="IPR011701">
    <property type="entry name" value="MFS"/>
</dbReference>
<accession>A0ABN6DW18</accession>
<protein>
    <submittedName>
        <fullName evidence="5">MFS transporter</fullName>
    </submittedName>
</protein>
<feature type="transmembrane region" description="Helical" evidence="4">
    <location>
        <begin position="62"/>
        <end position="81"/>
    </location>
</feature>
<evidence type="ECO:0000256" key="1">
    <source>
        <dbReference type="ARBA" id="ARBA00022692"/>
    </source>
</evidence>
<dbReference type="RefSeq" id="WP_221251794.1">
    <property type="nucleotide sequence ID" value="NZ_AP024355.1"/>
</dbReference>
<evidence type="ECO:0000256" key="2">
    <source>
        <dbReference type="ARBA" id="ARBA00022989"/>
    </source>
</evidence>
<dbReference type="Proteomes" id="UP001319827">
    <property type="component" value="Chromosome"/>
</dbReference>
<feature type="transmembrane region" description="Helical" evidence="4">
    <location>
        <begin position="124"/>
        <end position="144"/>
    </location>
</feature>
<feature type="transmembrane region" description="Helical" evidence="4">
    <location>
        <begin position="405"/>
        <end position="429"/>
    </location>
</feature>
<organism evidence="5 6">
    <name type="scientific">Desulfuromonas versatilis</name>
    <dbReference type="NCBI Taxonomy" id="2802975"/>
    <lineage>
        <taxon>Bacteria</taxon>
        <taxon>Pseudomonadati</taxon>
        <taxon>Thermodesulfobacteriota</taxon>
        <taxon>Desulfuromonadia</taxon>
        <taxon>Desulfuromonadales</taxon>
        <taxon>Desulfuromonadaceae</taxon>
        <taxon>Desulfuromonas</taxon>
    </lineage>
</organism>
<evidence type="ECO:0000313" key="6">
    <source>
        <dbReference type="Proteomes" id="UP001319827"/>
    </source>
</evidence>
<dbReference type="PANTHER" id="PTHR43596">
    <property type="entry name" value="ADP,ATP CARRIER PROTEIN"/>
    <property type="match status" value="1"/>
</dbReference>
<dbReference type="Pfam" id="PF07690">
    <property type="entry name" value="MFS_1"/>
    <property type="match status" value="1"/>
</dbReference>
<dbReference type="InterPro" id="IPR036259">
    <property type="entry name" value="MFS_trans_sf"/>
</dbReference>
<reference evidence="5 6" key="2">
    <citation type="journal article" date="2021" name="Int. J. Syst. Evol. Microbiol.">
        <title>Isolation and Polyphasic Characterization of Desulfuromonas versatilis sp. Nov., an Electrogenic Bacteria Capable of Versatile Metabolism Isolated from a Graphene Oxide-Reducing Enrichment Culture.</title>
        <authorList>
            <person name="Xie L."/>
            <person name="Yoshida N."/>
            <person name="Ishii S."/>
            <person name="Meng L."/>
        </authorList>
    </citation>
    <scope>NUCLEOTIDE SEQUENCE [LARGE SCALE GENOMIC DNA]</scope>
    <source>
        <strain evidence="5 6">NIT-T3</strain>
    </source>
</reference>
<dbReference type="EMBL" id="AP024355">
    <property type="protein sequence ID" value="BCR04340.1"/>
    <property type="molecule type" value="Genomic_DNA"/>
</dbReference>
<feature type="transmembrane region" description="Helical" evidence="4">
    <location>
        <begin position="321"/>
        <end position="349"/>
    </location>
</feature>
<evidence type="ECO:0000256" key="4">
    <source>
        <dbReference type="SAM" id="Phobius"/>
    </source>
</evidence>